<keyword evidence="3" id="KW-1185">Reference proteome</keyword>
<evidence type="ECO:0000313" key="3">
    <source>
        <dbReference type="Proteomes" id="UP000000376"/>
    </source>
</evidence>
<dbReference type="Proteomes" id="UP000000376">
    <property type="component" value="Chromosome"/>
</dbReference>
<evidence type="ECO:0000256" key="1">
    <source>
        <dbReference type="SAM" id="Phobius"/>
    </source>
</evidence>
<dbReference type="AlphaFoldDB" id="D7BNN1"/>
<evidence type="ECO:0000313" key="2">
    <source>
        <dbReference type="EMBL" id="ADH92530.1"/>
    </source>
</evidence>
<dbReference type="KEGG" id="ahe:Arch_0803"/>
<keyword evidence="1" id="KW-1133">Transmembrane helix</keyword>
<proteinExistence type="predicted"/>
<protein>
    <submittedName>
        <fullName evidence="2">Uncharacterized protein</fullName>
    </submittedName>
</protein>
<feature type="transmembrane region" description="Helical" evidence="1">
    <location>
        <begin position="21"/>
        <end position="38"/>
    </location>
</feature>
<accession>D7BNN1</accession>
<organism evidence="2 3">
    <name type="scientific">Arcanobacterium haemolyticum (strain ATCC 9345 / DSM 20595 / CCM 5947 / CCUG 17215 / LMG 16163 / NBRC 15585 / NCTC 8452 / 11018)</name>
    <dbReference type="NCBI Taxonomy" id="644284"/>
    <lineage>
        <taxon>Bacteria</taxon>
        <taxon>Bacillati</taxon>
        <taxon>Actinomycetota</taxon>
        <taxon>Actinomycetes</taxon>
        <taxon>Actinomycetales</taxon>
        <taxon>Actinomycetaceae</taxon>
        <taxon>Arcanobacterium</taxon>
    </lineage>
</organism>
<name>D7BNN1_ARCHD</name>
<dbReference type="HOGENOM" id="CLU_1657198_0_0_11"/>
<feature type="transmembrane region" description="Helical" evidence="1">
    <location>
        <begin position="112"/>
        <end position="134"/>
    </location>
</feature>
<keyword evidence="1" id="KW-0812">Transmembrane</keyword>
<sequence length="159" mass="17648">MRQIEFIHVWRRCFIRSFVQRLGVIVLFSLPFGLASPLDLPLSPFSAGPAIHAVDSVQFDGDKDRDTSVIGPRMPRMLERANEIFDNTGDVNGVIQVPSSNLEHRPSSEQSFSVPSAFVLIGVTLGILLVLMFASIIKTFQAHHDAPRIVTPPEDSLLR</sequence>
<gene>
    <name evidence="2" type="ordered locus">Arch_0803</name>
</gene>
<dbReference type="STRING" id="644284.Arch_0803"/>
<keyword evidence="1" id="KW-0472">Membrane</keyword>
<reference evidence="2 3" key="1">
    <citation type="journal article" date="2010" name="Stand. Genomic Sci.">
        <title>Complete genome sequence of Arcanobacterium haemolyticum type strain (11018).</title>
        <authorList>
            <person name="Yasawong M."/>
            <person name="Teshima H."/>
            <person name="Lapidus A."/>
            <person name="Nolan M."/>
            <person name="Lucas S."/>
            <person name="Glavina Del Rio T."/>
            <person name="Tice H."/>
            <person name="Cheng J."/>
            <person name="Bruce D."/>
            <person name="Detter C."/>
            <person name="Tapia R."/>
            <person name="Han C."/>
            <person name="Goodwin L."/>
            <person name="Pitluck S."/>
            <person name="Liolios K."/>
            <person name="Ivanova N."/>
            <person name="Mavromatis K."/>
            <person name="Mikhailova N."/>
            <person name="Pati A."/>
            <person name="Chen A."/>
            <person name="Palaniappan K."/>
            <person name="Land M."/>
            <person name="Hauser L."/>
            <person name="Chang Y."/>
            <person name="Jeffries C."/>
            <person name="Rohde M."/>
            <person name="Sikorski J."/>
            <person name="Pukall R."/>
            <person name="Goker M."/>
            <person name="Woyke T."/>
            <person name="Bristow J."/>
            <person name="Eisen J."/>
            <person name="Markowitz V."/>
            <person name="Hugenholtz P."/>
            <person name="Kyrpides N."/>
            <person name="Klenk H."/>
        </authorList>
    </citation>
    <scope>NUCLEOTIDE SEQUENCE [LARGE SCALE GENOMIC DNA]</scope>
    <source>
        <strain evidence="3">ATCC 9345 / DSM 20595 / CCUG 17215 / LMG 16163 / NBRC 15585 / NCTC 8452 / 11018</strain>
    </source>
</reference>
<dbReference type="RefSeq" id="WP_013170026.1">
    <property type="nucleotide sequence ID" value="NC_014218.1"/>
</dbReference>
<dbReference type="EMBL" id="CP002045">
    <property type="protein sequence ID" value="ADH92530.1"/>
    <property type="molecule type" value="Genomic_DNA"/>
</dbReference>